<sequence length="309" mass="32890">MSAAEDIITAYQVAIPDKQEQNLPGLDKKLAPGTEYTKLEVWDDEGKPSLREYRGSGKLEGKTAIITGADSGIGRAVAIQFAREGCVGITISHLPEEEVDAKDAKRLVEEAGATVNLLACDLMEEKNCKTLVDSHISKFGKLNILVNNASKQIMCKNFEEIDLKNVHSTFQSNILQMFAVTKFALPHLKRGSAIVNTTSVTGYKGSPSLVDYSSTKGAITSFTRSLAVQLAPKGIRVNAVAPGPVITALQPASRSAENMESFGLGVPLHGRPGLPAELGPSFVFLASSDSNLMTGQVLHVNSGQHVGAS</sequence>
<dbReference type="PROSITE" id="PS00061">
    <property type="entry name" value="ADH_SHORT"/>
    <property type="match status" value="1"/>
</dbReference>
<dbReference type="AlphaFoldDB" id="A0A4Q2DNV3"/>
<dbReference type="PANTHER" id="PTHR48107:SF16">
    <property type="entry name" value="NADPH-DEPENDENT ALDEHYDE REDUCTASE 1, CHLOROPLASTIC"/>
    <property type="match status" value="1"/>
</dbReference>
<dbReference type="SUPFAM" id="SSF51735">
    <property type="entry name" value="NAD(P)-binding Rossmann-fold domains"/>
    <property type="match status" value="1"/>
</dbReference>
<dbReference type="PRINTS" id="PR00080">
    <property type="entry name" value="SDRFAMILY"/>
</dbReference>
<dbReference type="EMBL" id="SDEE01000146">
    <property type="protein sequence ID" value="RXW20495.1"/>
    <property type="molecule type" value="Genomic_DNA"/>
</dbReference>
<evidence type="ECO:0008006" key="6">
    <source>
        <dbReference type="Google" id="ProtNLM"/>
    </source>
</evidence>
<comment type="caution">
    <text evidence="4">The sequence shown here is derived from an EMBL/GenBank/DDBJ whole genome shotgun (WGS) entry which is preliminary data.</text>
</comment>
<evidence type="ECO:0000256" key="2">
    <source>
        <dbReference type="ARBA" id="ARBA00022857"/>
    </source>
</evidence>
<dbReference type="InterPro" id="IPR002347">
    <property type="entry name" value="SDR_fam"/>
</dbReference>
<dbReference type="GO" id="GO:0016614">
    <property type="term" value="F:oxidoreductase activity, acting on CH-OH group of donors"/>
    <property type="evidence" value="ECO:0007669"/>
    <property type="project" value="UniProtKB-ARBA"/>
</dbReference>
<accession>A0A4Q2DNV3</accession>
<evidence type="ECO:0000256" key="1">
    <source>
        <dbReference type="ARBA" id="ARBA00006484"/>
    </source>
</evidence>
<gene>
    <name evidence="4" type="ORF">EST38_g5368</name>
</gene>
<reference evidence="4 5" key="1">
    <citation type="submission" date="2019-01" db="EMBL/GenBank/DDBJ databases">
        <title>Draft genome sequence of Psathyrella aberdarensis IHI B618.</title>
        <authorList>
            <person name="Buettner E."/>
            <person name="Kellner H."/>
        </authorList>
    </citation>
    <scope>NUCLEOTIDE SEQUENCE [LARGE SCALE GENOMIC DNA]</scope>
    <source>
        <strain evidence="4 5">IHI B618</strain>
    </source>
</reference>
<dbReference type="Pfam" id="PF13561">
    <property type="entry name" value="adh_short_C2"/>
    <property type="match status" value="1"/>
</dbReference>
<comment type="similarity">
    <text evidence="1">Belongs to the short-chain dehydrogenases/reductases (SDR) family.</text>
</comment>
<keyword evidence="5" id="KW-1185">Reference proteome</keyword>
<evidence type="ECO:0000256" key="3">
    <source>
        <dbReference type="ARBA" id="ARBA00023002"/>
    </source>
</evidence>
<dbReference type="PRINTS" id="PR00081">
    <property type="entry name" value="GDHRDH"/>
</dbReference>
<dbReference type="InterPro" id="IPR020904">
    <property type="entry name" value="Sc_DH/Rdtase_CS"/>
</dbReference>
<proteinExistence type="inferred from homology"/>
<dbReference type="InterPro" id="IPR036291">
    <property type="entry name" value="NAD(P)-bd_dom_sf"/>
</dbReference>
<dbReference type="PANTHER" id="PTHR48107">
    <property type="entry name" value="NADPH-DEPENDENT ALDEHYDE REDUCTASE-LIKE PROTEIN, CHLOROPLASTIC-RELATED"/>
    <property type="match status" value="1"/>
</dbReference>
<evidence type="ECO:0000313" key="4">
    <source>
        <dbReference type="EMBL" id="RXW20495.1"/>
    </source>
</evidence>
<dbReference type="STRING" id="2316362.A0A4Q2DNV3"/>
<dbReference type="FunFam" id="3.40.50.720:FF:000084">
    <property type="entry name" value="Short-chain dehydrogenase reductase"/>
    <property type="match status" value="1"/>
</dbReference>
<keyword evidence="2" id="KW-0521">NADP</keyword>
<dbReference type="Gene3D" id="3.40.50.720">
    <property type="entry name" value="NAD(P)-binding Rossmann-like Domain"/>
    <property type="match status" value="1"/>
</dbReference>
<evidence type="ECO:0000313" key="5">
    <source>
        <dbReference type="Proteomes" id="UP000290288"/>
    </source>
</evidence>
<organism evidence="4 5">
    <name type="scientific">Candolleomyces aberdarensis</name>
    <dbReference type="NCBI Taxonomy" id="2316362"/>
    <lineage>
        <taxon>Eukaryota</taxon>
        <taxon>Fungi</taxon>
        <taxon>Dikarya</taxon>
        <taxon>Basidiomycota</taxon>
        <taxon>Agaricomycotina</taxon>
        <taxon>Agaricomycetes</taxon>
        <taxon>Agaricomycetidae</taxon>
        <taxon>Agaricales</taxon>
        <taxon>Agaricineae</taxon>
        <taxon>Psathyrellaceae</taxon>
        <taxon>Candolleomyces</taxon>
    </lineage>
</organism>
<protein>
    <recommendedName>
        <fullName evidence="6">Oxidoreductase</fullName>
    </recommendedName>
</protein>
<name>A0A4Q2DNV3_9AGAR</name>
<keyword evidence="3" id="KW-0560">Oxidoreductase</keyword>
<dbReference type="Proteomes" id="UP000290288">
    <property type="component" value="Unassembled WGS sequence"/>
</dbReference>
<dbReference type="OrthoDB" id="1393670at2759"/>